<dbReference type="SUPFAM" id="SSF88946">
    <property type="entry name" value="Sigma2 domain of RNA polymerase sigma factors"/>
    <property type="match status" value="1"/>
</dbReference>
<dbReference type="NCBIfam" id="TIGR02937">
    <property type="entry name" value="sigma70-ECF"/>
    <property type="match status" value="1"/>
</dbReference>
<keyword evidence="9" id="KW-0240">DNA-directed RNA polymerase</keyword>
<evidence type="ECO:0000259" key="7">
    <source>
        <dbReference type="Pfam" id="PF04542"/>
    </source>
</evidence>
<gene>
    <name evidence="9" type="primary">rpoE_5</name>
    <name evidence="9" type="ORF">PSA01_47540</name>
</gene>
<protein>
    <submittedName>
        <fullName evidence="9">DNA-directed RNA polymerase sigma-70 factor</fullName>
    </submittedName>
</protein>
<evidence type="ECO:0000256" key="4">
    <source>
        <dbReference type="ARBA" id="ARBA00023125"/>
    </source>
</evidence>
<evidence type="ECO:0000256" key="5">
    <source>
        <dbReference type="ARBA" id="ARBA00023163"/>
    </source>
</evidence>
<keyword evidence="2" id="KW-0805">Transcription regulation</keyword>
<comment type="caution">
    <text evidence="9">The sequence shown here is derived from an EMBL/GenBank/DDBJ whole genome shotgun (WGS) entry which is preliminary data.</text>
</comment>
<keyword evidence="3" id="KW-0731">Sigma factor</keyword>
<dbReference type="InterPro" id="IPR036388">
    <property type="entry name" value="WH-like_DNA-bd_sf"/>
</dbReference>
<comment type="similarity">
    <text evidence="1">Belongs to the sigma-70 factor family. ECF subfamily.</text>
</comment>
<dbReference type="Gene3D" id="1.10.1740.10">
    <property type="match status" value="1"/>
</dbReference>
<dbReference type="Pfam" id="PF04542">
    <property type="entry name" value="Sigma70_r2"/>
    <property type="match status" value="1"/>
</dbReference>
<feature type="domain" description="RNA polymerase sigma factor 70 region 4 type 2" evidence="8">
    <location>
        <begin position="158"/>
        <end position="209"/>
    </location>
</feature>
<dbReference type="InterPro" id="IPR007627">
    <property type="entry name" value="RNA_pol_sigma70_r2"/>
</dbReference>
<dbReference type="SUPFAM" id="SSF88659">
    <property type="entry name" value="Sigma3 and sigma4 domains of RNA polymerase sigma factors"/>
    <property type="match status" value="1"/>
</dbReference>
<dbReference type="PANTHER" id="PTHR43133:SF8">
    <property type="entry name" value="RNA POLYMERASE SIGMA FACTOR HI_1459-RELATED"/>
    <property type="match status" value="1"/>
</dbReference>
<evidence type="ECO:0000313" key="9">
    <source>
        <dbReference type="EMBL" id="GEC27725.1"/>
    </source>
</evidence>
<sequence length="217" mass="23784">MSDPGGATGLGPVGPTRGRARPEAFDGGGSQVPRVGENDRLDAAADDWLIGKVKGGDVDAYEELVRRHRDRIYRIALRMVGNPHDAEDVAQDVVVALWTALTGFAGDSLFTTWLYRVVVNRCINLINRRPRFEPLDDPDVTVSPGADLQVEARRHAQAALAAVTALPAELRAPVVLVDIEQMTYQEVAAILNVSEATVRGRLSRARRRLLDTLREWA</sequence>
<dbReference type="InterPro" id="IPR014284">
    <property type="entry name" value="RNA_pol_sigma-70_dom"/>
</dbReference>
<evidence type="ECO:0000313" key="10">
    <source>
        <dbReference type="Proteomes" id="UP000320693"/>
    </source>
</evidence>
<evidence type="ECO:0000256" key="3">
    <source>
        <dbReference type="ARBA" id="ARBA00023082"/>
    </source>
</evidence>
<dbReference type="GO" id="GO:0000428">
    <property type="term" value="C:DNA-directed RNA polymerase complex"/>
    <property type="evidence" value="ECO:0007669"/>
    <property type="project" value="UniProtKB-KW"/>
</dbReference>
<feature type="region of interest" description="Disordered" evidence="6">
    <location>
        <begin position="1"/>
        <end position="36"/>
    </location>
</feature>
<dbReference type="InterPro" id="IPR013324">
    <property type="entry name" value="RNA_pol_sigma_r3/r4-like"/>
</dbReference>
<evidence type="ECO:0000259" key="8">
    <source>
        <dbReference type="Pfam" id="PF08281"/>
    </source>
</evidence>
<evidence type="ECO:0000256" key="6">
    <source>
        <dbReference type="SAM" id="MobiDB-lite"/>
    </source>
</evidence>
<keyword evidence="10" id="KW-1185">Reference proteome</keyword>
<evidence type="ECO:0000256" key="2">
    <source>
        <dbReference type="ARBA" id="ARBA00023015"/>
    </source>
</evidence>
<proteinExistence type="inferred from homology"/>
<organism evidence="9 10">
    <name type="scientific">Pseudonocardia saturnea</name>
    <dbReference type="NCBI Taxonomy" id="33909"/>
    <lineage>
        <taxon>Bacteria</taxon>
        <taxon>Bacillati</taxon>
        <taxon>Actinomycetota</taxon>
        <taxon>Actinomycetes</taxon>
        <taxon>Pseudonocardiales</taxon>
        <taxon>Pseudonocardiaceae</taxon>
        <taxon>Pseudonocardia</taxon>
    </lineage>
</organism>
<keyword evidence="4" id="KW-0238">DNA-binding</keyword>
<dbReference type="EMBL" id="BJNH01000061">
    <property type="protein sequence ID" value="GEC27725.1"/>
    <property type="molecule type" value="Genomic_DNA"/>
</dbReference>
<dbReference type="InterPro" id="IPR039425">
    <property type="entry name" value="RNA_pol_sigma-70-like"/>
</dbReference>
<reference evidence="9 10" key="1">
    <citation type="submission" date="2019-06" db="EMBL/GenBank/DDBJ databases">
        <title>Whole genome shotgun sequence of Pseudonocardia saturnea NBRC 14499.</title>
        <authorList>
            <person name="Hosoyama A."/>
            <person name="Uohara A."/>
            <person name="Ohji S."/>
            <person name="Ichikawa N."/>
        </authorList>
    </citation>
    <scope>NUCLEOTIDE SEQUENCE [LARGE SCALE GENOMIC DNA]</scope>
    <source>
        <strain evidence="9 10">NBRC 14499</strain>
    </source>
</reference>
<dbReference type="Proteomes" id="UP000320693">
    <property type="component" value="Unassembled WGS sequence"/>
</dbReference>
<keyword evidence="5" id="KW-0804">Transcription</keyword>
<dbReference type="InterPro" id="IPR013249">
    <property type="entry name" value="RNA_pol_sigma70_r4_t2"/>
</dbReference>
<dbReference type="PANTHER" id="PTHR43133">
    <property type="entry name" value="RNA POLYMERASE ECF-TYPE SIGMA FACTO"/>
    <property type="match status" value="1"/>
</dbReference>
<feature type="domain" description="RNA polymerase sigma-70 region 2" evidence="7">
    <location>
        <begin position="64"/>
        <end position="129"/>
    </location>
</feature>
<feature type="compositionally biased region" description="Gly residues" evidence="6">
    <location>
        <begin position="1"/>
        <end position="12"/>
    </location>
</feature>
<evidence type="ECO:0000256" key="1">
    <source>
        <dbReference type="ARBA" id="ARBA00010641"/>
    </source>
</evidence>
<dbReference type="InterPro" id="IPR013325">
    <property type="entry name" value="RNA_pol_sigma_r2"/>
</dbReference>
<dbReference type="Pfam" id="PF08281">
    <property type="entry name" value="Sigma70_r4_2"/>
    <property type="match status" value="1"/>
</dbReference>
<name>A0ABQ0S477_9PSEU</name>
<dbReference type="Gene3D" id="1.10.10.10">
    <property type="entry name" value="Winged helix-like DNA-binding domain superfamily/Winged helix DNA-binding domain"/>
    <property type="match status" value="1"/>
</dbReference>
<accession>A0ABQ0S477</accession>